<comment type="caution">
    <text evidence="2">The sequence shown here is derived from an EMBL/GenBank/DDBJ whole genome shotgun (WGS) entry which is preliminary data.</text>
</comment>
<name>A0AAU9K4R1_9CILI</name>
<accession>A0AAU9K4R1</accession>
<evidence type="ECO:0000313" key="3">
    <source>
        <dbReference type="Proteomes" id="UP001162131"/>
    </source>
</evidence>
<dbReference type="Proteomes" id="UP001162131">
    <property type="component" value="Unassembled WGS sequence"/>
</dbReference>
<feature type="region of interest" description="Disordered" evidence="1">
    <location>
        <begin position="1"/>
        <end position="53"/>
    </location>
</feature>
<sequence length="177" mass="20062">MKRIALPIVSKKSSSNPLEYDSSSTDRHDITATTSTSSVNHSRIKDLPSKKHSSRSIINCQSLSNFSDLRRAEFNPSEFEIAPIKENNQETSYEEEDSLILELAEFLNKSDKVSAQPKLSKPIIPKRNLSKKLSQPTFRIKIDSNNMKTARKRTTNIGNEGFTQLFNKSERSRRGAM</sequence>
<keyword evidence="3" id="KW-1185">Reference proteome</keyword>
<dbReference type="EMBL" id="CAJZBQ010000053">
    <property type="protein sequence ID" value="CAG9331888.1"/>
    <property type="molecule type" value="Genomic_DNA"/>
</dbReference>
<organism evidence="2 3">
    <name type="scientific">Blepharisma stoltei</name>
    <dbReference type="NCBI Taxonomy" id="1481888"/>
    <lineage>
        <taxon>Eukaryota</taxon>
        <taxon>Sar</taxon>
        <taxon>Alveolata</taxon>
        <taxon>Ciliophora</taxon>
        <taxon>Postciliodesmatophora</taxon>
        <taxon>Heterotrichea</taxon>
        <taxon>Heterotrichida</taxon>
        <taxon>Blepharismidae</taxon>
        <taxon>Blepharisma</taxon>
    </lineage>
</organism>
<feature type="compositionally biased region" description="Polar residues" evidence="1">
    <location>
        <begin position="31"/>
        <end position="41"/>
    </location>
</feature>
<dbReference type="AlphaFoldDB" id="A0AAU9K4R1"/>
<reference evidence="2" key="1">
    <citation type="submission" date="2021-09" db="EMBL/GenBank/DDBJ databases">
        <authorList>
            <consortium name="AG Swart"/>
            <person name="Singh M."/>
            <person name="Singh A."/>
            <person name="Seah K."/>
            <person name="Emmerich C."/>
        </authorList>
    </citation>
    <scope>NUCLEOTIDE SEQUENCE</scope>
    <source>
        <strain evidence="2">ATCC30299</strain>
    </source>
</reference>
<evidence type="ECO:0000313" key="2">
    <source>
        <dbReference type="EMBL" id="CAG9331888.1"/>
    </source>
</evidence>
<protein>
    <submittedName>
        <fullName evidence="2">Uncharacterized protein</fullName>
    </submittedName>
</protein>
<evidence type="ECO:0000256" key="1">
    <source>
        <dbReference type="SAM" id="MobiDB-lite"/>
    </source>
</evidence>
<gene>
    <name evidence="2" type="ORF">BSTOLATCC_MIC53946</name>
</gene>
<proteinExistence type="predicted"/>
<feature type="compositionally biased region" description="Polar residues" evidence="1">
    <location>
        <begin position="11"/>
        <end position="23"/>
    </location>
</feature>